<name>A0A310SHT8_9HYME</name>
<dbReference type="EMBL" id="KQ769058">
    <property type="protein sequence ID" value="OAD53002.1"/>
    <property type="molecule type" value="Genomic_DNA"/>
</dbReference>
<sequence length="169" mass="19400">MAMKSRKQYTGTSLGSKSHYPAISQAYWAPQPQNTPYSVPAKGFEYSKISERKKLNFSKDGMSWGIYFNIHAVLDEQTEKSANTMIRGMDRRHRECSLECQGPRSMLQCRFQRPTFADPLQYNATEKQIGDVEARSNLDLHVTLRSADREWPTPLAFERFTCLAPCPLQ</sequence>
<dbReference type="OrthoDB" id="410044at2759"/>
<keyword evidence="2" id="KW-1185">Reference proteome</keyword>
<reference evidence="1 2" key="1">
    <citation type="submission" date="2015-07" db="EMBL/GenBank/DDBJ databases">
        <title>The genome of Eufriesea mexicana.</title>
        <authorList>
            <person name="Pan H."/>
            <person name="Kapheim K."/>
        </authorList>
    </citation>
    <scope>NUCLEOTIDE SEQUENCE [LARGE SCALE GENOMIC DNA]</scope>
    <source>
        <strain evidence="1">0111107269</strain>
        <tissue evidence="1">Whole body</tissue>
    </source>
</reference>
<organism evidence="1 2">
    <name type="scientific">Eufriesea mexicana</name>
    <dbReference type="NCBI Taxonomy" id="516756"/>
    <lineage>
        <taxon>Eukaryota</taxon>
        <taxon>Metazoa</taxon>
        <taxon>Ecdysozoa</taxon>
        <taxon>Arthropoda</taxon>
        <taxon>Hexapoda</taxon>
        <taxon>Insecta</taxon>
        <taxon>Pterygota</taxon>
        <taxon>Neoptera</taxon>
        <taxon>Endopterygota</taxon>
        <taxon>Hymenoptera</taxon>
        <taxon>Apocrita</taxon>
        <taxon>Aculeata</taxon>
        <taxon>Apoidea</taxon>
        <taxon>Anthophila</taxon>
        <taxon>Apidae</taxon>
        <taxon>Eufriesea</taxon>
    </lineage>
</organism>
<gene>
    <name evidence="1" type="ORF">WN48_11000</name>
</gene>
<protein>
    <submittedName>
        <fullName evidence="1">Uncharacterized protein</fullName>
    </submittedName>
</protein>
<dbReference type="Proteomes" id="UP000250275">
    <property type="component" value="Unassembled WGS sequence"/>
</dbReference>
<proteinExistence type="predicted"/>
<accession>A0A310SHT8</accession>
<dbReference type="AlphaFoldDB" id="A0A310SHT8"/>
<evidence type="ECO:0000313" key="1">
    <source>
        <dbReference type="EMBL" id="OAD53002.1"/>
    </source>
</evidence>
<evidence type="ECO:0000313" key="2">
    <source>
        <dbReference type="Proteomes" id="UP000250275"/>
    </source>
</evidence>